<proteinExistence type="predicted"/>
<dbReference type="InterPro" id="IPR027417">
    <property type="entry name" value="P-loop_NTPase"/>
</dbReference>
<dbReference type="PANTHER" id="PTHR11638:SF145">
    <property type="entry name" value="CLPA_B PROTEASE ATP BINDING SUBUNIT-RELATED"/>
    <property type="match status" value="1"/>
</dbReference>
<protein>
    <recommendedName>
        <fullName evidence="4">Clp ATPase C-terminal domain-containing protein</fullName>
    </recommendedName>
</protein>
<comment type="caution">
    <text evidence="5">The sequence shown here is derived from an EMBL/GenBank/DDBJ whole genome shotgun (WGS) entry which is preliminary data.</text>
</comment>
<organism evidence="5 6">
    <name type="scientific">Paraburkholderia aspalathi</name>
    <dbReference type="NCBI Taxonomy" id="1324617"/>
    <lineage>
        <taxon>Bacteria</taxon>
        <taxon>Pseudomonadati</taxon>
        <taxon>Pseudomonadota</taxon>
        <taxon>Betaproteobacteria</taxon>
        <taxon>Burkholderiales</taxon>
        <taxon>Burkholderiaceae</taxon>
        <taxon>Paraburkholderia</taxon>
    </lineage>
</organism>
<evidence type="ECO:0000256" key="3">
    <source>
        <dbReference type="SAM" id="MobiDB-lite"/>
    </source>
</evidence>
<keyword evidence="6" id="KW-1185">Reference proteome</keyword>
<feature type="domain" description="Clp ATPase C-terminal" evidence="4">
    <location>
        <begin position="42"/>
        <end position="133"/>
    </location>
</feature>
<evidence type="ECO:0000256" key="2">
    <source>
        <dbReference type="ARBA" id="ARBA00022840"/>
    </source>
</evidence>
<dbReference type="PANTHER" id="PTHR11638">
    <property type="entry name" value="ATP-DEPENDENT CLP PROTEASE"/>
    <property type="match status" value="1"/>
</dbReference>
<evidence type="ECO:0000313" key="5">
    <source>
        <dbReference type="EMBL" id="CAE6832584.1"/>
    </source>
</evidence>
<dbReference type="Gene3D" id="1.10.8.60">
    <property type="match status" value="1"/>
</dbReference>
<gene>
    <name evidence="5" type="ORF">R69658_06355</name>
</gene>
<evidence type="ECO:0000313" key="6">
    <source>
        <dbReference type="Proteomes" id="UP000674425"/>
    </source>
</evidence>
<dbReference type="Gene3D" id="3.40.50.300">
    <property type="entry name" value="P-loop containing nucleotide triphosphate hydrolases"/>
    <property type="match status" value="1"/>
</dbReference>
<evidence type="ECO:0000259" key="4">
    <source>
        <dbReference type="SMART" id="SM01086"/>
    </source>
</evidence>
<accession>A0ABM8STR5</accession>
<dbReference type="InterPro" id="IPR050130">
    <property type="entry name" value="ClpA_ClpB"/>
</dbReference>
<evidence type="ECO:0000256" key="1">
    <source>
        <dbReference type="ARBA" id="ARBA00022741"/>
    </source>
</evidence>
<dbReference type="EMBL" id="CAJNAU010000086">
    <property type="protein sequence ID" value="CAE6832584.1"/>
    <property type="molecule type" value="Genomic_DNA"/>
</dbReference>
<keyword evidence="2" id="KW-0067">ATP-binding</keyword>
<keyword evidence="1" id="KW-0547">Nucleotide-binding</keyword>
<dbReference type="Proteomes" id="UP000674425">
    <property type="component" value="Unassembled WGS sequence"/>
</dbReference>
<dbReference type="Pfam" id="PF10431">
    <property type="entry name" value="ClpB_D2-small"/>
    <property type="match status" value="1"/>
</dbReference>
<dbReference type="SUPFAM" id="SSF52540">
    <property type="entry name" value="P-loop containing nucleoside triphosphate hydrolases"/>
    <property type="match status" value="1"/>
</dbReference>
<reference evidence="5 6" key="1">
    <citation type="submission" date="2021-02" db="EMBL/GenBank/DDBJ databases">
        <authorList>
            <person name="Vanwijnsberghe S."/>
        </authorList>
    </citation>
    <scope>NUCLEOTIDE SEQUENCE [LARGE SCALE GENOMIC DNA]</scope>
    <source>
        <strain evidence="5 6">R-69658</strain>
    </source>
</reference>
<dbReference type="InterPro" id="IPR019489">
    <property type="entry name" value="Clp_ATPase_C"/>
</dbReference>
<dbReference type="SMART" id="SM01086">
    <property type="entry name" value="ClpB_D2-small"/>
    <property type="match status" value="1"/>
</dbReference>
<feature type="region of interest" description="Disordered" evidence="3">
    <location>
        <begin position="128"/>
        <end position="155"/>
    </location>
</feature>
<sequence length="155" mass="17534">MKADSKQLDYPELRDRLMEILRHHFRPEFLNRVDEVVVFRALGKEQIRTIVDLQLARVRRTALAQGIDLSFDDGLRAHLAQIGYDPEFGARMLKRKIRLEVESQLADALLRGDVRDGDKVTMTYDSGTRSVRVQKGVAPTTEAPNEASKPAPAHA</sequence>
<name>A0ABM8STR5_9BURK</name>